<dbReference type="Pfam" id="PF07980">
    <property type="entry name" value="SusD_RagB"/>
    <property type="match status" value="1"/>
</dbReference>
<dbReference type="GO" id="GO:0009279">
    <property type="term" value="C:cell outer membrane"/>
    <property type="evidence" value="ECO:0007669"/>
    <property type="project" value="UniProtKB-SubCell"/>
</dbReference>
<proteinExistence type="inferred from homology"/>
<dbReference type="EMBL" id="WDER01000001">
    <property type="protein sequence ID" value="KAB6087198.1"/>
    <property type="molecule type" value="Genomic_DNA"/>
</dbReference>
<evidence type="ECO:0000256" key="1">
    <source>
        <dbReference type="ARBA" id="ARBA00004442"/>
    </source>
</evidence>
<dbReference type="EMBL" id="WDED01000004">
    <property type="protein sequence ID" value="KAB6149321.1"/>
    <property type="molecule type" value="Genomic_DNA"/>
</dbReference>
<dbReference type="Proteomes" id="UP000285503">
    <property type="component" value="Unassembled WGS sequence"/>
</dbReference>
<evidence type="ECO:0000256" key="3">
    <source>
        <dbReference type="ARBA" id="ARBA00022729"/>
    </source>
</evidence>
<sequence>MIRKIYTTFVSFAFVVLTLSSCSDWLDLYPSDEIKEEYLFSSGDGFRTATNGIYRKMATFNLYGSNLTWGIMDAWAQSYYIDQAPSIGGGTAMRNMAALQFKNTELVPVTDAMWNAAWNVVANCNELAQQAAKADPNLFSGLDGERQMILGEAIGLRAFIQFDLLRIYAPSPSSVGFGKDDRTFIPYVNVYPSYVNNHQTVSYCLEQIIADLKEAQRILKEVDATSSMGANARFNIETVSESLFAKSRGYRLNYYAVTAELARVFLYAGKNAEAYAEAKKIIDEENKTGYFEASTNSSGFRNGNMKMYNDIIFGLYSSKELVEWDQEINHGSDGASEENYLCLDGDVAKELYGDEINSDWRFKYQLEEKYYGFYYRTLKYNKQTESTNEGKTNNRMLPMIRMSEVYYIAAEAIFDTKPKEARGYLELVKKGRGISKKFDNVTNKSEFIDLLVNDARREFLGEGQIFYMYKRLNRLIPASSYYSSDILPTDENVVLPKPDSESNI</sequence>
<evidence type="ECO:0000256" key="2">
    <source>
        <dbReference type="ARBA" id="ARBA00006275"/>
    </source>
</evidence>
<dbReference type="RefSeq" id="WP_015531968.1">
    <property type="nucleotide sequence ID" value="NZ_CAKOCS010000013.1"/>
</dbReference>
<dbReference type="EMBL" id="QRNE01000027">
    <property type="protein sequence ID" value="RHK28320.1"/>
    <property type="molecule type" value="Genomic_DNA"/>
</dbReference>
<organism evidence="9 10">
    <name type="scientific">Bacteroides xylanisolvens</name>
    <dbReference type="NCBI Taxonomy" id="371601"/>
    <lineage>
        <taxon>Bacteria</taxon>
        <taxon>Pseudomonadati</taxon>
        <taxon>Bacteroidota</taxon>
        <taxon>Bacteroidia</taxon>
        <taxon>Bacteroidales</taxon>
        <taxon>Bacteroidaceae</taxon>
        <taxon>Bacteroides</taxon>
    </lineage>
</organism>
<dbReference type="Proteomes" id="UP000474077">
    <property type="component" value="Unassembled WGS sequence"/>
</dbReference>
<dbReference type="Gene3D" id="1.25.40.900">
    <property type="match status" value="1"/>
</dbReference>
<gene>
    <name evidence="9" type="ORF">DW075_06910</name>
    <name evidence="8" type="ORF">GA398_03550</name>
    <name evidence="7" type="ORF">GA560_00820</name>
</gene>
<dbReference type="GeneID" id="69482684"/>
<evidence type="ECO:0000256" key="4">
    <source>
        <dbReference type="ARBA" id="ARBA00023136"/>
    </source>
</evidence>
<dbReference type="AlphaFoldDB" id="A0A174EV23"/>
<name>A0A174EV23_9BACE</name>
<protein>
    <submittedName>
        <fullName evidence="9">RagB/SusD family nutrient uptake outer membrane protein</fullName>
    </submittedName>
</protein>
<evidence type="ECO:0000256" key="5">
    <source>
        <dbReference type="ARBA" id="ARBA00023237"/>
    </source>
</evidence>
<evidence type="ECO:0000313" key="12">
    <source>
        <dbReference type="Proteomes" id="UP000474077"/>
    </source>
</evidence>
<keyword evidence="3" id="KW-0732">Signal</keyword>
<dbReference type="PROSITE" id="PS51257">
    <property type="entry name" value="PROKAR_LIPOPROTEIN"/>
    <property type="match status" value="1"/>
</dbReference>
<comment type="subcellular location">
    <subcellularLocation>
        <location evidence="1">Cell outer membrane</location>
    </subcellularLocation>
</comment>
<evidence type="ECO:0000313" key="9">
    <source>
        <dbReference type="EMBL" id="RHK28320.1"/>
    </source>
</evidence>
<keyword evidence="4" id="KW-0472">Membrane</keyword>
<reference evidence="11 12" key="2">
    <citation type="journal article" date="2019" name="Nat. Med.">
        <title>A library of human gut bacterial isolates paired with longitudinal multiomics data enables mechanistic microbiome research.</title>
        <authorList>
            <person name="Poyet M."/>
            <person name="Groussin M."/>
            <person name="Gibbons S.M."/>
            <person name="Avila-Pacheco J."/>
            <person name="Jiang X."/>
            <person name="Kearney S.M."/>
            <person name="Perrotta A.R."/>
            <person name="Berdy B."/>
            <person name="Zhao S."/>
            <person name="Lieberman T.D."/>
            <person name="Swanson P.K."/>
            <person name="Smith M."/>
            <person name="Roesemann S."/>
            <person name="Alexander J.E."/>
            <person name="Rich S.A."/>
            <person name="Livny J."/>
            <person name="Vlamakis H."/>
            <person name="Clish C."/>
            <person name="Bullock K."/>
            <person name="Deik A."/>
            <person name="Scott J."/>
            <person name="Pierce K.A."/>
            <person name="Xavier R.J."/>
            <person name="Alm E.J."/>
        </authorList>
    </citation>
    <scope>NUCLEOTIDE SEQUENCE [LARGE SCALE GENOMIC DNA]</scope>
    <source>
        <strain evidence="8 11">BIOML-A58</strain>
        <strain evidence="7 12">BIOML-A73</strain>
    </source>
</reference>
<reference evidence="9 10" key="1">
    <citation type="submission" date="2018-08" db="EMBL/GenBank/DDBJ databases">
        <title>A genome reference for cultivated species of the human gut microbiota.</title>
        <authorList>
            <person name="Zou Y."/>
            <person name="Xue W."/>
            <person name="Luo G."/>
        </authorList>
    </citation>
    <scope>NUCLEOTIDE SEQUENCE [LARGE SCALE GENOMIC DNA]</scope>
    <source>
        <strain evidence="9 10">AF46-11NS</strain>
    </source>
</reference>
<evidence type="ECO:0000313" key="7">
    <source>
        <dbReference type="EMBL" id="KAB6087198.1"/>
    </source>
</evidence>
<feature type="domain" description="RagB/SusD" evidence="6">
    <location>
        <begin position="226"/>
        <end position="471"/>
    </location>
</feature>
<dbReference type="InterPro" id="IPR012944">
    <property type="entry name" value="SusD_RagB_dom"/>
</dbReference>
<dbReference type="Gene3D" id="1.25.40.390">
    <property type="match status" value="1"/>
</dbReference>
<evidence type="ECO:0000313" key="11">
    <source>
        <dbReference type="Proteomes" id="UP000434604"/>
    </source>
</evidence>
<dbReference type="Proteomes" id="UP000434604">
    <property type="component" value="Unassembled WGS sequence"/>
</dbReference>
<dbReference type="SUPFAM" id="SSF48452">
    <property type="entry name" value="TPR-like"/>
    <property type="match status" value="1"/>
</dbReference>
<keyword evidence="5" id="KW-0998">Cell outer membrane</keyword>
<evidence type="ECO:0000313" key="10">
    <source>
        <dbReference type="Proteomes" id="UP000285503"/>
    </source>
</evidence>
<evidence type="ECO:0000313" key="8">
    <source>
        <dbReference type="EMBL" id="KAB6149321.1"/>
    </source>
</evidence>
<comment type="similarity">
    <text evidence="2">Belongs to the SusD family.</text>
</comment>
<dbReference type="InterPro" id="IPR011990">
    <property type="entry name" value="TPR-like_helical_dom_sf"/>
</dbReference>
<accession>A0A174EV23</accession>
<evidence type="ECO:0000259" key="6">
    <source>
        <dbReference type="Pfam" id="PF07980"/>
    </source>
</evidence>
<comment type="caution">
    <text evidence="9">The sequence shown here is derived from an EMBL/GenBank/DDBJ whole genome shotgun (WGS) entry which is preliminary data.</text>
</comment>